<dbReference type="Proteomes" id="UP000250780">
    <property type="component" value="Unassembled WGS sequence"/>
</dbReference>
<keyword evidence="1" id="KW-0805">Transcription regulation</keyword>
<reference evidence="6 7" key="1">
    <citation type="submission" date="2018-06" db="EMBL/GenBank/DDBJ databases">
        <authorList>
            <consortium name="Pathogen Informatics"/>
            <person name="Doyle S."/>
        </authorList>
    </citation>
    <scope>NUCLEOTIDE SEQUENCE [LARGE SCALE GENOMIC DNA]</scope>
    <source>
        <strain evidence="6 7">NCTC9073</strain>
    </source>
</reference>
<organism evidence="6 7">
    <name type="scientific">Escherichia coli</name>
    <dbReference type="NCBI Taxonomy" id="562"/>
    <lineage>
        <taxon>Bacteria</taxon>
        <taxon>Pseudomonadati</taxon>
        <taxon>Pseudomonadota</taxon>
        <taxon>Gammaproteobacteria</taxon>
        <taxon>Enterobacterales</taxon>
        <taxon>Enterobacteriaceae</taxon>
        <taxon>Escherichia</taxon>
    </lineage>
</organism>
<protein>
    <submittedName>
        <fullName evidence="6">TetR family transcriptional regulator</fullName>
    </submittedName>
</protein>
<dbReference type="SUPFAM" id="SSF46689">
    <property type="entry name" value="Homeodomain-like"/>
    <property type="match status" value="1"/>
</dbReference>
<sequence length="213" mass="22926">MVTKKQSRVPGRPRRFAPEQAVSAAKVLFHQKGFDAVSVAEVTDYLGINPPSLYAAFGSKAGLFSRVLNEYVGTEAIPLADILRDDRPVGECLVEVLKEAARRYSQNGGCAGCMVLEGIHSHDPQARDIAVQYYHAAETTIYDYIARRHPQSAQCVTDFMSTVMSGLSAKAREGHSIEQLCATAALAGEAIKLFSRSDAGLDPKGGNAPADKL</sequence>
<accession>A0A2X1Q3K1</accession>
<keyword evidence="2 4" id="KW-0238">DNA-binding</keyword>
<evidence type="ECO:0000313" key="7">
    <source>
        <dbReference type="Proteomes" id="UP000250780"/>
    </source>
</evidence>
<dbReference type="PANTHER" id="PTHR47506">
    <property type="entry name" value="TRANSCRIPTIONAL REGULATORY PROTEIN"/>
    <property type="match status" value="1"/>
</dbReference>
<dbReference type="Gene3D" id="1.10.357.10">
    <property type="entry name" value="Tetracycline Repressor, domain 2"/>
    <property type="match status" value="1"/>
</dbReference>
<dbReference type="GO" id="GO:0003677">
    <property type="term" value="F:DNA binding"/>
    <property type="evidence" value="ECO:0007669"/>
    <property type="project" value="UniProtKB-UniRule"/>
</dbReference>
<dbReference type="Pfam" id="PF00440">
    <property type="entry name" value="TetR_N"/>
    <property type="match status" value="1"/>
</dbReference>
<dbReference type="SUPFAM" id="SSF48498">
    <property type="entry name" value="Tetracyclin repressor-like, C-terminal domain"/>
    <property type="match status" value="1"/>
</dbReference>
<dbReference type="PROSITE" id="PS50977">
    <property type="entry name" value="HTH_TETR_2"/>
    <property type="match status" value="1"/>
</dbReference>
<evidence type="ECO:0000313" key="6">
    <source>
        <dbReference type="EMBL" id="SPX12459.1"/>
    </source>
</evidence>
<dbReference type="EMBL" id="UASD01000008">
    <property type="protein sequence ID" value="SPX12459.1"/>
    <property type="molecule type" value="Genomic_DNA"/>
</dbReference>
<dbReference type="AlphaFoldDB" id="A0A2X1Q3K1"/>
<dbReference type="InterPro" id="IPR036271">
    <property type="entry name" value="Tet_transcr_reg_TetR-rel_C_sf"/>
</dbReference>
<proteinExistence type="predicted"/>
<dbReference type="InterPro" id="IPR009057">
    <property type="entry name" value="Homeodomain-like_sf"/>
</dbReference>
<evidence type="ECO:0000259" key="5">
    <source>
        <dbReference type="PROSITE" id="PS50977"/>
    </source>
</evidence>
<evidence type="ECO:0000256" key="4">
    <source>
        <dbReference type="PROSITE-ProRule" id="PRU00335"/>
    </source>
</evidence>
<evidence type="ECO:0000256" key="2">
    <source>
        <dbReference type="ARBA" id="ARBA00023125"/>
    </source>
</evidence>
<keyword evidence="3" id="KW-0804">Transcription</keyword>
<dbReference type="Gene3D" id="1.10.10.60">
    <property type="entry name" value="Homeodomain-like"/>
    <property type="match status" value="1"/>
</dbReference>
<dbReference type="PROSITE" id="PS01081">
    <property type="entry name" value="HTH_TETR_1"/>
    <property type="match status" value="1"/>
</dbReference>
<dbReference type="InterPro" id="IPR023772">
    <property type="entry name" value="DNA-bd_HTH_TetR-type_CS"/>
</dbReference>
<dbReference type="InterPro" id="IPR001647">
    <property type="entry name" value="HTH_TetR"/>
</dbReference>
<evidence type="ECO:0000256" key="3">
    <source>
        <dbReference type="ARBA" id="ARBA00023163"/>
    </source>
</evidence>
<dbReference type="PANTHER" id="PTHR47506:SF1">
    <property type="entry name" value="HTH-TYPE TRANSCRIPTIONAL REGULATOR YJDC"/>
    <property type="match status" value="1"/>
</dbReference>
<feature type="DNA-binding region" description="H-T-H motif" evidence="4">
    <location>
        <begin position="38"/>
        <end position="57"/>
    </location>
</feature>
<evidence type="ECO:0000256" key="1">
    <source>
        <dbReference type="ARBA" id="ARBA00023015"/>
    </source>
</evidence>
<gene>
    <name evidence="6" type="ORF">NCTC9073_03828</name>
</gene>
<name>A0A2X1Q3K1_ECOLX</name>
<feature type="domain" description="HTH tetR-type" evidence="5">
    <location>
        <begin position="15"/>
        <end position="75"/>
    </location>
</feature>